<dbReference type="Proteomes" id="UP000053989">
    <property type="component" value="Unassembled WGS sequence"/>
</dbReference>
<sequence>MPRMTAVTSGMTSTTLHHLYKVGFLCSSLTAADKFYFFDSKHTEPSPTDFRFTPSGPNDNTQSGYNIGVPTPVKIGCHSFHASRGQQDELPTENLRLRAAAEELEETGDDAVSEALKTMTSGEWLTHLFTFPRLHTSAACLVVLPSPTQPSPSGIPPPTQTVITALDDSSSAKYAGFEDKEARRKWRKK</sequence>
<proteinExistence type="predicted"/>
<protein>
    <submittedName>
        <fullName evidence="1">Uncharacterized protein</fullName>
    </submittedName>
</protein>
<dbReference type="HOGENOM" id="CLU_1435211_0_0_1"/>
<accession>A0A0C3D5G0</accession>
<dbReference type="EMBL" id="KN822248">
    <property type="protein sequence ID" value="KIM51629.1"/>
    <property type="molecule type" value="Genomic_DNA"/>
</dbReference>
<dbReference type="STRING" id="1036808.A0A0C3D5G0"/>
<name>A0A0C3D5G0_9AGAM</name>
<reference evidence="1 2" key="1">
    <citation type="submission" date="2014-04" db="EMBL/GenBank/DDBJ databases">
        <authorList>
            <consortium name="DOE Joint Genome Institute"/>
            <person name="Kuo A."/>
            <person name="Kohler A."/>
            <person name="Nagy L.G."/>
            <person name="Floudas D."/>
            <person name="Copeland A."/>
            <person name="Barry K.W."/>
            <person name="Cichocki N."/>
            <person name="Veneault-Fourrey C."/>
            <person name="LaButti K."/>
            <person name="Lindquist E.A."/>
            <person name="Lipzen A."/>
            <person name="Lundell T."/>
            <person name="Morin E."/>
            <person name="Murat C."/>
            <person name="Sun H."/>
            <person name="Tunlid A."/>
            <person name="Henrissat B."/>
            <person name="Grigoriev I.V."/>
            <person name="Hibbett D.S."/>
            <person name="Martin F."/>
            <person name="Nordberg H.P."/>
            <person name="Cantor M.N."/>
            <person name="Hua S.X."/>
        </authorList>
    </citation>
    <scope>NUCLEOTIDE SEQUENCE [LARGE SCALE GENOMIC DNA]</scope>
    <source>
        <strain evidence="1 2">Foug A</strain>
    </source>
</reference>
<reference evidence="2" key="2">
    <citation type="submission" date="2015-01" db="EMBL/GenBank/DDBJ databases">
        <title>Evolutionary Origins and Diversification of the Mycorrhizal Mutualists.</title>
        <authorList>
            <consortium name="DOE Joint Genome Institute"/>
            <consortium name="Mycorrhizal Genomics Consortium"/>
            <person name="Kohler A."/>
            <person name="Kuo A."/>
            <person name="Nagy L.G."/>
            <person name="Floudas D."/>
            <person name="Copeland A."/>
            <person name="Barry K.W."/>
            <person name="Cichocki N."/>
            <person name="Veneault-Fourrey C."/>
            <person name="LaButti K."/>
            <person name="Lindquist E.A."/>
            <person name="Lipzen A."/>
            <person name="Lundell T."/>
            <person name="Morin E."/>
            <person name="Murat C."/>
            <person name="Riley R."/>
            <person name="Ohm R."/>
            <person name="Sun H."/>
            <person name="Tunlid A."/>
            <person name="Henrissat B."/>
            <person name="Grigoriev I.V."/>
            <person name="Hibbett D.S."/>
            <person name="Martin F."/>
        </authorList>
    </citation>
    <scope>NUCLEOTIDE SEQUENCE [LARGE SCALE GENOMIC DNA]</scope>
    <source>
        <strain evidence="2">Foug A</strain>
    </source>
</reference>
<dbReference type="AlphaFoldDB" id="A0A0C3D5G0"/>
<evidence type="ECO:0000313" key="2">
    <source>
        <dbReference type="Proteomes" id="UP000053989"/>
    </source>
</evidence>
<organism evidence="1 2">
    <name type="scientific">Scleroderma citrinum Foug A</name>
    <dbReference type="NCBI Taxonomy" id="1036808"/>
    <lineage>
        <taxon>Eukaryota</taxon>
        <taxon>Fungi</taxon>
        <taxon>Dikarya</taxon>
        <taxon>Basidiomycota</taxon>
        <taxon>Agaricomycotina</taxon>
        <taxon>Agaricomycetes</taxon>
        <taxon>Agaricomycetidae</taxon>
        <taxon>Boletales</taxon>
        <taxon>Sclerodermatineae</taxon>
        <taxon>Sclerodermataceae</taxon>
        <taxon>Scleroderma</taxon>
    </lineage>
</organism>
<gene>
    <name evidence="1" type="ORF">SCLCIDRAFT_33307</name>
</gene>
<evidence type="ECO:0000313" key="1">
    <source>
        <dbReference type="EMBL" id="KIM51629.1"/>
    </source>
</evidence>
<dbReference type="OrthoDB" id="10265990at2759"/>
<dbReference type="InParanoid" id="A0A0C3D5G0"/>
<keyword evidence="2" id="KW-1185">Reference proteome</keyword>